<comment type="cofactor">
    <cofactor evidence="2 17">
        <name>NAD(+)</name>
        <dbReference type="ChEBI" id="CHEBI:57540"/>
    </cofactor>
</comment>
<sequence>MKEIKVQTSTHPYKIMIGEKLRFNLSEVLSKKYASVLIITDSHVSKLYLKDVQNSLANEKVFTAVIPAGEQSKSIEQFYELHTKAIENGLNRNSLIIALGGGVVGDLAGFVAATYMRGIDYIQVPTTILAHDSSVGGKVAINHALGKNMIGNFYPPRAVIYDVETVHTLSKAEIRSGYAELVKEALISDVAFFEDIMAASLDEMNNERLISHLQQGIEVKARIVEEDEKESGVRKFLNFGHTLGHAIEAELGYGKMTHGEAIAIGMLFALGLSQKYYGVNLPLEELTSWMKANAYPSSLPQLNPNDLLAKMASDKKVLNDRIPMVLLKEIGKPETVEFTKEELLEELSSFLGKMVKA</sequence>
<keyword evidence="8 17" id="KW-0963">Cytoplasm</keyword>
<evidence type="ECO:0000256" key="2">
    <source>
        <dbReference type="ARBA" id="ARBA00001911"/>
    </source>
</evidence>
<feature type="domain" description="3-dehydroquinate synthase C-terminal" evidence="19">
    <location>
        <begin position="177"/>
        <end position="317"/>
    </location>
</feature>
<evidence type="ECO:0000256" key="11">
    <source>
        <dbReference type="ARBA" id="ARBA00022741"/>
    </source>
</evidence>
<dbReference type="PIRSF" id="PIRSF001455">
    <property type="entry name" value="DHQ_synth"/>
    <property type="match status" value="1"/>
</dbReference>
<keyword evidence="11 17" id="KW-0547">Nucleotide-binding</keyword>
<dbReference type="EC" id="4.2.3.4" evidence="6 17"/>
<dbReference type="InterPro" id="IPR030963">
    <property type="entry name" value="DHQ_synth_fam"/>
</dbReference>
<comment type="cofactor">
    <cofactor evidence="17">
        <name>Co(2+)</name>
        <dbReference type="ChEBI" id="CHEBI:48828"/>
    </cofactor>
    <cofactor evidence="17">
        <name>Zn(2+)</name>
        <dbReference type="ChEBI" id="CHEBI:29105"/>
    </cofactor>
    <text evidence="17">Binds 1 divalent metal cation per subunit. Can use either Co(2+) or Zn(2+).</text>
</comment>
<evidence type="ECO:0000256" key="14">
    <source>
        <dbReference type="ARBA" id="ARBA00023141"/>
    </source>
</evidence>
<comment type="catalytic activity">
    <reaction evidence="1 17">
        <text>7-phospho-2-dehydro-3-deoxy-D-arabino-heptonate = 3-dehydroquinate + phosphate</text>
        <dbReference type="Rhea" id="RHEA:21968"/>
        <dbReference type="ChEBI" id="CHEBI:32364"/>
        <dbReference type="ChEBI" id="CHEBI:43474"/>
        <dbReference type="ChEBI" id="CHEBI:58394"/>
        <dbReference type="EC" id="4.2.3.4"/>
    </reaction>
</comment>
<evidence type="ECO:0000259" key="18">
    <source>
        <dbReference type="Pfam" id="PF01761"/>
    </source>
</evidence>
<comment type="similarity">
    <text evidence="5 17">Belongs to the sugar phosphate cyclases superfamily. Dehydroquinate synthase family.</text>
</comment>
<comment type="caution">
    <text evidence="17">Lacks conserved residue(s) required for the propagation of feature annotation.</text>
</comment>
<dbReference type="SUPFAM" id="SSF56796">
    <property type="entry name" value="Dehydroquinate synthase-like"/>
    <property type="match status" value="1"/>
</dbReference>
<protein>
    <recommendedName>
        <fullName evidence="7 17">3-dehydroquinate synthase</fullName>
        <shortName evidence="17">DHQS</shortName>
        <ecNumber evidence="6 17">4.2.3.4</ecNumber>
    </recommendedName>
</protein>
<dbReference type="Gene3D" id="1.20.1090.10">
    <property type="entry name" value="Dehydroquinate synthase-like - alpha domain"/>
    <property type="match status" value="1"/>
</dbReference>
<dbReference type="Proteomes" id="UP001180087">
    <property type="component" value="Chromosome"/>
</dbReference>
<dbReference type="InterPro" id="IPR030960">
    <property type="entry name" value="DHQS/DOIS_N"/>
</dbReference>
<accession>A0ABY9KRB2</accession>
<comment type="function">
    <text evidence="17">Catalyzes the conversion of 3-deoxy-D-arabino-heptulosonate 7-phosphate (DAHP) to dehydroquinate (DHQ).</text>
</comment>
<keyword evidence="12 17" id="KW-0862">Zinc</keyword>
<proteinExistence type="inferred from homology"/>
<evidence type="ECO:0000313" key="20">
    <source>
        <dbReference type="EMBL" id="WLV23439.1"/>
    </source>
</evidence>
<evidence type="ECO:0000256" key="8">
    <source>
        <dbReference type="ARBA" id="ARBA00022490"/>
    </source>
</evidence>
<evidence type="ECO:0000256" key="15">
    <source>
        <dbReference type="ARBA" id="ARBA00023239"/>
    </source>
</evidence>
<dbReference type="PANTHER" id="PTHR43622">
    <property type="entry name" value="3-DEHYDROQUINATE SYNTHASE"/>
    <property type="match status" value="1"/>
</dbReference>
<feature type="binding site" evidence="17">
    <location>
        <begin position="165"/>
        <end position="168"/>
    </location>
    <ligand>
        <name>NAD(+)</name>
        <dbReference type="ChEBI" id="CHEBI:57540"/>
    </ligand>
</feature>
<feature type="binding site" evidence="17">
    <location>
        <position position="180"/>
    </location>
    <ligand>
        <name>Zn(2+)</name>
        <dbReference type="ChEBI" id="CHEBI:29105"/>
    </ligand>
</feature>
<keyword evidence="10 17" id="KW-0479">Metal-binding</keyword>
<feature type="domain" description="3-dehydroquinate synthase N-terminal" evidence="18">
    <location>
        <begin position="64"/>
        <end position="175"/>
    </location>
</feature>
<dbReference type="InterPro" id="IPR050071">
    <property type="entry name" value="Dehydroquinate_synthase"/>
</dbReference>
<evidence type="ECO:0000256" key="3">
    <source>
        <dbReference type="ARBA" id="ARBA00004496"/>
    </source>
</evidence>
<evidence type="ECO:0000256" key="4">
    <source>
        <dbReference type="ARBA" id="ARBA00004661"/>
    </source>
</evidence>
<keyword evidence="13 17" id="KW-0520">NAD</keyword>
<evidence type="ECO:0000256" key="16">
    <source>
        <dbReference type="ARBA" id="ARBA00023285"/>
    </source>
</evidence>
<dbReference type="CDD" id="cd08195">
    <property type="entry name" value="DHQS"/>
    <property type="match status" value="1"/>
</dbReference>
<keyword evidence="21" id="KW-1185">Reference proteome</keyword>
<keyword evidence="14 17" id="KW-0057">Aromatic amino acid biosynthesis</keyword>
<feature type="binding site" evidence="17">
    <location>
        <position position="147"/>
    </location>
    <ligand>
        <name>NAD(+)</name>
        <dbReference type="ChEBI" id="CHEBI:57540"/>
    </ligand>
</feature>
<evidence type="ECO:0000256" key="10">
    <source>
        <dbReference type="ARBA" id="ARBA00022723"/>
    </source>
</evidence>
<name>A0ABY9KRB2_9BACI</name>
<reference evidence="20" key="1">
    <citation type="submission" date="2023-06" db="EMBL/GenBank/DDBJ databases">
        <title>A Treasure from Seagulls: Isolation and Description of Aciduricobacillus qingdaonensis gen. nov., sp. nov., a Rare Obligately Uric Acid-utilizing Member in the Family Bacillaceae.</title>
        <authorList>
            <person name="Liu W."/>
            <person name="Wang B."/>
        </authorList>
    </citation>
    <scope>NUCLEOTIDE SEQUENCE</scope>
    <source>
        <strain evidence="20">44XB</strain>
    </source>
</reference>
<dbReference type="EMBL" id="CP129113">
    <property type="protein sequence ID" value="WLV23439.1"/>
    <property type="molecule type" value="Genomic_DNA"/>
</dbReference>
<dbReference type="InterPro" id="IPR016037">
    <property type="entry name" value="DHQ_synth_AroB"/>
</dbReference>
<comment type="pathway">
    <text evidence="4 17">Metabolic intermediate biosynthesis; chorismate biosynthesis; chorismate from D-erythrose 4-phosphate and phosphoenolpyruvate: step 2/7.</text>
</comment>
<dbReference type="HAMAP" id="MF_00110">
    <property type="entry name" value="DHQ_synthase"/>
    <property type="match status" value="1"/>
</dbReference>
<evidence type="ECO:0000256" key="13">
    <source>
        <dbReference type="ARBA" id="ARBA00023027"/>
    </source>
</evidence>
<feature type="binding site" evidence="17">
    <location>
        <position position="241"/>
    </location>
    <ligand>
        <name>Zn(2+)</name>
        <dbReference type="ChEBI" id="CHEBI:29105"/>
    </ligand>
</feature>
<feature type="binding site" evidence="17">
    <location>
        <begin position="102"/>
        <end position="106"/>
    </location>
    <ligand>
        <name>NAD(+)</name>
        <dbReference type="ChEBI" id="CHEBI:57540"/>
    </ligand>
</feature>
<evidence type="ECO:0000256" key="7">
    <source>
        <dbReference type="ARBA" id="ARBA00017684"/>
    </source>
</evidence>
<evidence type="ECO:0000256" key="12">
    <source>
        <dbReference type="ARBA" id="ARBA00022833"/>
    </source>
</evidence>
<evidence type="ECO:0000256" key="17">
    <source>
        <dbReference type="HAMAP-Rule" id="MF_00110"/>
    </source>
</evidence>
<gene>
    <name evidence="17 20" type="primary">aroB</name>
    <name evidence="20" type="ORF">QR721_07160</name>
</gene>
<evidence type="ECO:0000256" key="6">
    <source>
        <dbReference type="ARBA" id="ARBA00013031"/>
    </source>
</evidence>
<dbReference type="GO" id="GO:0003856">
    <property type="term" value="F:3-dehydroquinate synthase activity"/>
    <property type="evidence" value="ECO:0007669"/>
    <property type="project" value="UniProtKB-EC"/>
</dbReference>
<feature type="binding site" evidence="17">
    <location>
        <begin position="126"/>
        <end position="127"/>
    </location>
    <ligand>
        <name>NAD(+)</name>
        <dbReference type="ChEBI" id="CHEBI:57540"/>
    </ligand>
</feature>
<evidence type="ECO:0000259" key="19">
    <source>
        <dbReference type="Pfam" id="PF24621"/>
    </source>
</evidence>
<organism evidence="20 21">
    <name type="scientific">Aciduricibacillus chroicocephali</name>
    <dbReference type="NCBI Taxonomy" id="3054939"/>
    <lineage>
        <taxon>Bacteria</taxon>
        <taxon>Bacillati</taxon>
        <taxon>Bacillota</taxon>
        <taxon>Bacilli</taxon>
        <taxon>Bacillales</taxon>
        <taxon>Bacillaceae</taxon>
        <taxon>Aciduricibacillus</taxon>
    </lineage>
</organism>
<comment type="subcellular location">
    <subcellularLocation>
        <location evidence="3 17">Cytoplasm</location>
    </subcellularLocation>
</comment>
<evidence type="ECO:0000256" key="9">
    <source>
        <dbReference type="ARBA" id="ARBA00022605"/>
    </source>
</evidence>
<feature type="binding site" evidence="17">
    <location>
        <position position="138"/>
    </location>
    <ligand>
        <name>NAD(+)</name>
        <dbReference type="ChEBI" id="CHEBI:57540"/>
    </ligand>
</feature>
<evidence type="ECO:0000256" key="5">
    <source>
        <dbReference type="ARBA" id="ARBA00005412"/>
    </source>
</evidence>
<dbReference type="PANTHER" id="PTHR43622:SF7">
    <property type="entry name" value="3-DEHYDROQUINATE SYNTHASE, CHLOROPLASTIC"/>
    <property type="match status" value="1"/>
</dbReference>
<feature type="binding site" evidence="17">
    <location>
        <position position="258"/>
    </location>
    <ligand>
        <name>Zn(2+)</name>
        <dbReference type="ChEBI" id="CHEBI:29105"/>
    </ligand>
</feature>
<dbReference type="Gene3D" id="3.40.50.1970">
    <property type="match status" value="1"/>
</dbReference>
<evidence type="ECO:0000256" key="1">
    <source>
        <dbReference type="ARBA" id="ARBA00001393"/>
    </source>
</evidence>
<dbReference type="InterPro" id="IPR056179">
    <property type="entry name" value="DHQS_C"/>
</dbReference>
<dbReference type="Pfam" id="PF24621">
    <property type="entry name" value="DHQS_C"/>
    <property type="match status" value="1"/>
</dbReference>
<keyword evidence="15 17" id="KW-0456">Lyase</keyword>
<dbReference type="NCBIfam" id="TIGR01357">
    <property type="entry name" value="aroB"/>
    <property type="match status" value="1"/>
</dbReference>
<keyword evidence="16 17" id="KW-0170">Cobalt</keyword>
<dbReference type="Pfam" id="PF01761">
    <property type="entry name" value="DHQ_synthase"/>
    <property type="match status" value="1"/>
</dbReference>
<keyword evidence="9 17" id="KW-0028">Amino-acid biosynthesis</keyword>
<evidence type="ECO:0000313" key="21">
    <source>
        <dbReference type="Proteomes" id="UP001180087"/>
    </source>
</evidence>
<dbReference type="RefSeq" id="WP_348025506.1">
    <property type="nucleotide sequence ID" value="NZ_CP129113.1"/>
</dbReference>